<sequence length="320" mass="36011">MAVNFSFSSNFEYVIETKQCGYLACSAKLHVLDGIYTRMGASDSIQHGSSTFFEELSETSHILRHCTSHSLVIIDELGRGTSTHDGVAIAYATLHYLLHQKKCLILFVTHYPQILDIQNKFEGSVGAYHVSYLTMQKPLSLLESRSESDVECVDKQEVTFLYKVVHGASDKSFGLNVARLAQNKIEERKEKINESTMEIGDLFLIFLIMSYRAVLFIAFFIRFLDYSASTIAALLSFSLFDSNREVLGSAQQRNSSPYLFVFDVGALCGARAVVVHLSFLLILSICKCEPYTLVYNTKGELLPEAFIDCPVQTLWARRKN</sequence>
<proteinExistence type="predicted"/>
<evidence type="ECO:0000256" key="3">
    <source>
        <dbReference type="ARBA" id="ARBA00023125"/>
    </source>
</evidence>
<protein>
    <submittedName>
        <fullName evidence="7">DNA mismatch repair protein MSH3</fullName>
    </submittedName>
</protein>
<keyword evidence="5" id="KW-1133">Transmembrane helix</keyword>
<feature type="domain" description="DNA mismatch repair proteins mutS family" evidence="6">
    <location>
        <begin position="70"/>
        <end position="86"/>
    </location>
</feature>
<comment type="caution">
    <text evidence="7">The sequence shown here is derived from an EMBL/GenBank/DDBJ whole genome shotgun (WGS) entry which is preliminary data.</text>
</comment>
<evidence type="ECO:0000313" key="8">
    <source>
        <dbReference type="Proteomes" id="UP001412067"/>
    </source>
</evidence>
<dbReference type="Proteomes" id="UP001412067">
    <property type="component" value="Unassembled WGS sequence"/>
</dbReference>
<dbReference type="InterPro" id="IPR027417">
    <property type="entry name" value="P-loop_NTPase"/>
</dbReference>
<dbReference type="InterPro" id="IPR045076">
    <property type="entry name" value="MutS"/>
</dbReference>
<dbReference type="SMART" id="SM00534">
    <property type="entry name" value="MUTSac"/>
    <property type="match status" value="1"/>
</dbReference>
<keyword evidence="4" id="KW-0227">DNA damage</keyword>
<dbReference type="PROSITE" id="PS00486">
    <property type="entry name" value="DNA_MISMATCH_REPAIR_2"/>
    <property type="match status" value="1"/>
</dbReference>
<keyword evidence="5" id="KW-0472">Membrane</keyword>
<dbReference type="Gene3D" id="3.40.50.300">
    <property type="entry name" value="P-loop containing nucleotide triphosphate hydrolases"/>
    <property type="match status" value="1"/>
</dbReference>
<dbReference type="PANTHER" id="PTHR11361:SF122">
    <property type="entry name" value="DNA MISMATCH REPAIR PROTEIN MSH3"/>
    <property type="match status" value="1"/>
</dbReference>
<dbReference type="Pfam" id="PF00488">
    <property type="entry name" value="MutS_V"/>
    <property type="match status" value="1"/>
</dbReference>
<evidence type="ECO:0000256" key="2">
    <source>
        <dbReference type="ARBA" id="ARBA00022840"/>
    </source>
</evidence>
<feature type="transmembrane region" description="Helical" evidence="5">
    <location>
        <begin position="258"/>
        <end position="283"/>
    </location>
</feature>
<keyword evidence="4" id="KW-0234">DNA repair</keyword>
<reference evidence="7 8" key="1">
    <citation type="journal article" date="2022" name="Nat. Plants">
        <title>Genomes of leafy and leafless Platanthera orchids illuminate the evolution of mycoheterotrophy.</title>
        <authorList>
            <person name="Li M.H."/>
            <person name="Liu K.W."/>
            <person name="Li Z."/>
            <person name="Lu H.C."/>
            <person name="Ye Q.L."/>
            <person name="Zhang D."/>
            <person name="Wang J.Y."/>
            <person name="Li Y.F."/>
            <person name="Zhong Z.M."/>
            <person name="Liu X."/>
            <person name="Yu X."/>
            <person name="Liu D.K."/>
            <person name="Tu X.D."/>
            <person name="Liu B."/>
            <person name="Hao Y."/>
            <person name="Liao X.Y."/>
            <person name="Jiang Y.T."/>
            <person name="Sun W.H."/>
            <person name="Chen J."/>
            <person name="Chen Y.Q."/>
            <person name="Ai Y."/>
            <person name="Zhai J.W."/>
            <person name="Wu S.S."/>
            <person name="Zhou Z."/>
            <person name="Hsiao Y.Y."/>
            <person name="Wu W.L."/>
            <person name="Chen Y.Y."/>
            <person name="Lin Y.F."/>
            <person name="Hsu J.L."/>
            <person name="Li C.Y."/>
            <person name="Wang Z.W."/>
            <person name="Zhao X."/>
            <person name="Zhong W.Y."/>
            <person name="Ma X.K."/>
            <person name="Ma L."/>
            <person name="Huang J."/>
            <person name="Chen G.Z."/>
            <person name="Huang M.Z."/>
            <person name="Huang L."/>
            <person name="Peng D.H."/>
            <person name="Luo Y.B."/>
            <person name="Zou S.Q."/>
            <person name="Chen S.P."/>
            <person name="Lan S."/>
            <person name="Tsai W.C."/>
            <person name="Van de Peer Y."/>
            <person name="Liu Z.J."/>
        </authorList>
    </citation>
    <scope>NUCLEOTIDE SEQUENCE [LARGE SCALE GENOMIC DNA]</scope>
    <source>
        <strain evidence="7">Lor288</strain>
    </source>
</reference>
<keyword evidence="3" id="KW-0238">DNA-binding</keyword>
<feature type="transmembrane region" description="Helical" evidence="5">
    <location>
        <begin position="199"/>
        <end position="221"/>
    </location>
</feature>
<dbReference type="SUPFAM" id="SSF52540">
    <property type="entry name" value="P-loop containing nucleoside triphosphate hydrolases"/>
    <property type="match status" value="1"/>
</dbReference>
<dbReference type="PANTHER" id="PTHR11361">
    <property type="entry name" value="DNA MISMATCH REPAIR PROTEIN MUTS FAMILY MEMBER"/>
    <property type="match status" value="1"/>
</dbReference>
<evidence type="ECO:0000259" key="6">
    <source>
        <dbReference type="PROSITE" id="PS00486"/>
    </source>
</evidence>
<keyword evidence="2" id="KW-0067">ATP-binding</keyword>
<evidence type="ECO:0000313" key="7">
    <source>
        <dbReference type="EMBL" id="KAK8966147.1"/>
    </source>
</evidence>
<evidence type="ECO:0000256" key="5">
    <source>
        <dbReference type="SAM" id="Phobius"/>
    </source>
</evidence>
<dbReference type="EMBL" id="JBBWWR010000005">
    <property type="protein sequence ID" value="KAK8966147.1"/>
    <property type="molecule type" value="Genomic_DNA"/>
</dbReference>
<organism evidence="7 8">
    <name type="scientific">Platanthera guangdongensis</name>
    <dbReference type="NCBI Taxonomy" id="2320717"/>
    <lineage>
        <taxon>Eukaryota</taxon>
        <taxon>Viridiplantae</taxon>
        <taxon>Streptophyta</taxon>
        <taxon>Embryophyta</taxon>
        <taxon>Tracheophyta</taxon>
        <taxon>Spermatophyta</taxon>
        <taxon>Magnoliopsida</taxon>
        <taxon>Liliopsida</taxon>
        <taxon>Asparagales</taxon>
        <taxon>Orchidaceae</taxon>
        <taxon>Orchidoideae</taxon>
        <taxon>Orchideae</taxon>
        <taxon>Orchidinae</taxon>
        <taxon>Platanthera</taxon>
    </lineage>
</organism>
<dbReference type="InterPro" id="IPR000432">
    <property type="entry name" value="DNA_mismatch_repair_MutS_C"/>
</dbReference>
<name>A0ABR2MPL5_9ASPA</name>
<accession>A0ABR2MPL5</accession>
<evidence type="ECO:0000256" key="4">
    <source>
        <dbReference type="ARBA" id="ARBA00023204"/>
    </source>
</evidence>
<keyword evidence="1" id="KW-0547">Nucleotide-binding</keyword>
<gene>
    <name evidence="7" type="primary">MSH3</name>
    <name evidence="7" type="ORF">KSP40_PGU021062</name>
</gene>
<keyword evidence="8" id="KW-1185">Reference proteome</keyword>
<evidence type="ECO:0000256" key="1">
    <source>
        <dbReference type="ARBA" id="ARBA00022741"/>
    </source>
</evidence>
<keyword evidence="5" id="KW-0812">Transmembrane</keyword>